<evidence type="ECO:0000256" key="3">
    <source>
        <dbReference type="ARBA" id="ARBA00022723"/>
    </source>
</evidence>
<keyword evidence="3" id="KW-0479">Metal-binding</keyword>
<dbReference type="GO" id="GO:0019752">
    <property type="term" value="P:carboxylic acid metabolic process"/>
    <property type="evidence" value="ECO:0007669"/>
    <property type="project" value="UniProtKB-ARBA"/>
</dbReference>
<dbReference type="InterPro" id="IPR036663">
    <property type="entry name" value="Fumarylacetoacetase_C_sf"/>
</dbReference>
<proteinExistence type="inferred from homology"/>
<dbReference type="Gene3D" id="3.90.850.10">
    <property type="entry name" value="Fumarylacetoacetase-like, C-terminal domain"/>
    <property type="match status" value="1"/>
</dbReference>
<evidence type="ECO:0000313" key="7">
    <source>
        <dbReference type="Proteomes" id="UP000578036"/>
    </source>
</evidence>
<dbReference type="FunFam" id="3.90.850.10:FF:000002">
    <property type="entry name" value="2-hydroxyhepta-2,4-diene-1,7-dioate isomerase"/>
    <property type="match status" value="1"/>
</dbReference>
<dbReference type="GO" id="GO:0016853">
    <property type="term" value="F:isomerase activity"/>
    <property type="evidence" value="ECO:0007669"/>
    <property type="project" value="UniProtKB-ARBA"/>
</dbReference>
<evidence type="ECO:0000256" key="2">
    <source>
        <dbReference type="ARBA" id="ARBA00010211"/>
    </source>
</evidence>
<comment type="caution">
    <text evidence="6">The sequence shown here is derived from an EMBL/GenBank/DDBJ whole genome shotgun (WGS) entry which is preliminary data.</text>
</comment>
<dbReference type="GO" id="GO:0046872">
    <property type="term" value="F:metal ion binding"/>
    <property type="evidence" value="ECO:0007669"/>
    <property type="project" value="UniProtKB-KW"/>
</dbReference>
<keyword evidence="4" id="KW-0378">Hydrolase</keyword>
<comment type="similarity">
    <text evidence="2">Belongs to the FAH family.</text>
</comment>
<dbReference type="GO" id="GO:0016787">
    <property type="term" value="F:hydrolase activity"/>
    <property type="evidence" value="ECO:0007669"/>
    <property type="project" value="UniProtKB-KW"/>
</dbReference>
<feature type="domain" description="Fumarylacetoacetase-like C-terminal" evidence="5">
    <location>
        <begin position="91"/>
        <end position="296"/>
    </location>
</feature>
<reference evidence="6 7" key="1">
    <citation type="submission" date="2020-08" db="EMBL/GenBank/DDBJ databases">
        <title>Genomic Encyclopedia of Type Strains, Phase IV (KMG-V): Genome sequencing to study the core and pangenomes of soil and plant-associated prokaryotes.</title>
        <authorList>
            <person name="Whitman W."/>
        </authorList>
    </citation>
    <scope>NUCLEOTIDE SEQUENCE [LARGE SCALE GENOMIC DNA]</scope>
    <source>
        <strain evidence="6 7">SLV-2362</strain>
    </source>
</reference>
<keyword evidence="7" id="KW-1185">Reference proteome</keyword>
<evidence type="ECO:0000313" key="6">
    <source>
        <dbReference type="EMBL" id="MBB3009833.1"/>
    </source>
</evidence>
<organism evidence="6 7">
    <name type="scientific">Cupriavidus alkaliphilus</name>
    <dbReference type="NCBI Taxonomy" id="942866"/>
    <lineage>
        <taxon>Bacteria</taxon>
        <taxon>Pseudomonadati</taxon>
        <taxon>Pseudomonadota</taxon>
        <taxon>Betaproteobacteria</taxon>
        <taxon>Burkholderiales</taxon>
        <taxon>Burkholderiaceae</taxon>
        <taxon>Cupriavidus</taxon>
    </lineage>
</organism>
<dbReference type="SUPFAM" id="SSF56529">
    <property type="entry name" value="FAH"/>
    <property type="match status" value="1"/>
</dbReference>
<dbReference type="PANTHER" id="PTHR42796">
    <property type="entry name" value="FUMARYLACETOACETATE HYDROLASE DOMAIN-CONTAINING PROTEIN 2A-RELATED"/>
    <property type="match status" value="1"/>
</dbReference>
<protein>
    <submittedName>
        <fullName evidence="6">2-keto-4-pentenoate hydratase/2-oxohepta-3-ene-1,7-dioic acid hydratase in catechol pathway</fullName>
    </submittedName>
</protein>
<evidence type="ECO:0000259" key="5">
    <source>
        <dbReference type="Pfam" id="PF01557"/>
    </source>
</evidence>
<dbReference type="EMBL" id="JACHWF010000006">
    <property type="protein sequence ID" value="MBB3009833.1"/>
    <property type="molecule type" value="Genomic_DNA"/>
</dbReference>
<dbReference type="Proteomes" id="UP000578036">
    <property type="component" value="Unassembled WGS sequence"/>
</dbReference>
<dbReference type="PANTHER" id="PTHR42796:SF4">
    <property type="entry name" value="FUMARYLACETOACETATE HYDROLASE DOMAIN-CONTAINING PROTEIN 2A"/>
    <property type="match status" value="1"/>
</dbReference>
<gene>
    <name evidence="6" type="ORF">FHX61_004509</name>
</gene>
<evidence type="ECO:0000256" key="1">
    <source>
        <dbReference type="ARBA" id="ARBA00001946"/>
    </source>
</evidence>
<comment type="cofactor">
    <cofactor evidence="1">
        <name>Mg(2+)</name>
        <dbReference type="ChEBI" id="CHEBI:18420"/>
    </cofactor>
</comment>
<dbReference type="Pfam" id="PF01557">
    <property type="entry name" value="FAA_hydrolase"/>
    <property type="match status" value="1"/>
</dbReference>
<accession>A0A7W4VEW8</accession>
<evidence type="ECO:0000256" key="4">
    <source>
        <dbReference type="ARBA" id="ARBA00022801"/>
    </source>
</evidence>
<dbReference type="InterPro" id="IPR051121">
    <property type="entry name" value="FAH"/>
</dbReference>
<name>A0A7W4VEW8_9BURK</name>
<sequence length="308" mass="33509">MPSMINRLAIYNDDLEIFSMKLVRFGDVGHERPGIVDVNGDLRDLSGYVSDISSETLELEVLSQISALSTNSLPRVSGNPRLGSPLRVTGKFIAVGLNYRDHAEEAGMPIPKEPIIFMKANSCVVGPNDDLIIPRGSMKTDWEVELGIVIGSRASYVTKDEALSRVAGYVVVNDVSERQYQIERGGTWDKGKSCDTFGPIGPWIVTPDEIDDVQNLDLWLDVNGVRRQTGNTATMIFGVAELVSYVSNFMTLYPGDVITTGTPPGVGMGIKPDPIYLVPGDEISLGIDRLGSQRQRCVAWSATVATSN</sequence>
<dbReference type="AlphaFoldDB" id="A0A7W4VEW8"/>
<dbReference type="InterPro" id="IPR011234">
    <property type="entry name" value="Fumarylacetoacetase-like_C"/>
</dbReference>